<dbReference type="Proteomes" id="UP000028990">
    <property type="component" value="Unassembled WGS sequence"/>
</dbReference>
<dbReference type="SMART" id="SM00428">
    <property type="entry name" value="H3"/>
    <property type="match status" value="1"/>
</dbReference>
<evidence type="ECO:0000256" key="3">
    <source>
        <dbReference type="ARBA" id="ARBA00022765"/>
    </source>
</evidence>
<dbReference type="InterPro" id="IPR009072">
    <property type="entry name" value="Histone-fold"/>
</dbReference>
<dbReference type="STRING" id="885580.ENSFDAP00000002991"/>
<dbReference type="Pfam" id="PF00125">
    <property type="entry name" value="Histone"/>
    <property type="match status" value="1"/>
</dbReference>
<dbReference type="GO" id="GO:0030527">
    <property type="term" value="F:structural constituent of chromatin"/>
    <property type="evidence" value="ECO:0007669"/>
    <property type="project" value="InterPro"/>
</dbReference>
<evidence type="ECO:0000313" key="5">
    <source>
        <dbReference type="EMBL" id="KFO21896.1"/>
    </source>
</evidence>
<evidence type="ECO:0000256" key="2">
    <source>
        <dbReference type="ARBA" id="ARBA00022481"/>
    </source>
</evidence>
<accession>A0A091DGG7</accession>
<keyword evidence="3" id="KW-0013">ADP-ribosylation</keyword>
<protein>
    <submittedName>
        <fullName evidence="5">Histone H3.3 type 2</fullName>
    </submittedName>
</protein>
<keyword evidence="2" id="KW-0488">Methylation</keyword>
<name>A0A091DGG7_FUKDA</name>
<dbReference type="GO" id="GO:0046982">
    <property type="term" value="F:protein heterodimerization activity"/>
    <property type="evidence" value="ECO:0007669"/>
    <property type="project" value="InterPro"/>
</dbReference>
<dbReference type="EMBL" id="KN124256">
    <property type="protein sequence ID" value="KFO21896.1"/>
    <property type="molecule type" value="Genomic_DNA"/>
</dbReference>
<evidence type="ECO:0000259" key="4">
    <source>
        <dbReference type="Pfam" id="PF00125"/>
    </source>
</evidence>
<organism evidence="5 6">
    <name type="scientific">Fukomys damarensis</name>
    <name type="common">Damaraland mole rat</name>
    <name type="synonym">Cryptomys damarensis</name>
    <dbReference type="NCBI Taxonomy" id="885580"/>
    <lineage>
        <taxon>Eukaryota</taxon>
        <taxon>Metazoa</taxon>
        <taxon>Chordata</taxon>
        <taxon>Craniata</taxon>
        <taxon>Vertebrata</taxon>
        <taxon>Euteleostomi</taxon>
        <taxon>Mammalia</taxon>
        <taxon>Eutheria</taxon>
        <taxon>Euarchontoglires</taxon>
        <taxon>Glires</taxon>
        <taxon>Rodentia</taxon>
        <taxon>Hystricomorpha</taxon>
        <taxon>Bathyergidae</taxon>
        <taxon>Fukomys</taxon>
    </lineage>
</organism>
<sequence length="201" mass="23278">MPRHSCLYRCSWECSVWLQSRKLCLCAVTEQKSPHRESSFYTFQFTSCLVGRWVSANFAFGGCVSAERRRGGGRIGLKLRRWVEENGPNQAEPSRLLRGEETSSQYCYKPGTTEFREICPHQKSTELLIRKLPFQRLLREIAQDFKTDLRFQSAAIGALQEASEYLLFNYLQNPMQKRGEIPTGLLAREEKSVDKNTCYFL</sequence>
<evidence type="ECO:0000256" key="1">
    <source>
        <dbReference type="ARBA" id="ARBA00010343"/>
    </source>
</evidence>
<dbReference type="PANTHER" id="PTHR11426">
    <property type="entry name" value="HISTONE H3"/>
    <property type="match status" value="1"/>
</dbReference>
<dbReference type="GO" id="GO:0000786">
    <property type="term" value="C:nucleosome"/>
    <property type="evidence" value="ECO:0007669"/>
    <property type="project" value="InterPro"/>
</dbReference>
<evidence type="ECO:0000313" key="6">
    <source>
        <dbReference type="Proteomes" id="UP000028990"/>
    </source>
</evidence>
<dbReference type="Gene3D" id="1.10.20.10">
    <property type="entry name" value="Histone, subunit A"/>
    <property type="match status" value="1"/>
</dbReference>
<proteinExistence type="inferred from homology"/>
<dbReference type="InterPro" id="IPR007125">
    <property type="entry name" value="H2A/H2B/H3"/>
</dbReference>
<feature type="domain" description="Core Histone H2A/H2B/H3" evidence="4">
    <location>
        <begin position="111"/>
        <end position="168"/>
    </location>
</feature>
<dbReference type="GO" id="GO:0003677">
    <property type="term" value="F:DNA binding"/>
    <property type="evidence" value="ECO:0007669"/>
    <property type="project" value="InterPro"/>
</dbReference>
<reference evidence="5 6" key="1">
    <citation type="submission" date="2013-11" db="EMBL/GenBank/DDBJ databases">
        <title>The Damaraland mole rat (Fukomys damarensis) genome and evolution of African mole rats.</title>
        <authorList>
            <person name="Gladyshev V.N."/>
            <person name="Fang X."/>
        </authorList>
    </citation>
    <scope>NUCLEOTIDE SEQUENCE [LARGE SCALE GENOMIC DNA]</scope>
    <source>
        <tissue evidence="5">Liver</tissue>
    </source>
</reference>
<dbReference type="SUPFAM" id="SSF47113">
    <property type="entry name" value="Histone-fold"/>
    <property type="match status" value="1"/>
</dbReference>
<dbReference type="PRINTS" id="PR00622">
    <property type="entry name" value="HISTONEH3"/>
</dbReference>
<keyword evidence="6" id="KW-1185">Reference proteome</keyword>
<dbReference type="AlphaFoldDB" id="A0A091DGG7"/>
<comment type="similarity">
    <text evidence="1">Belongs to the histone H3 family.</text>
</comment>
<dbReference type="InterPro" id="IPR000164">
    <property type="entry name" value="Histone_H3/CENP-A"/>
</dbReference>
<gene>
    <name evidence="5" type="ORF">H920_16725</name>
</gene>